<keyword evidence="1" id="KW-0378">Hydrolase</keyword>
<dbReference type="PROSITE" id="PS00122">
    <property type="entry name" value="CARBOXYLESTERASE_B_1"/>
    <property type="match status" value="1"/>
</dbReference>
<sequence length="316" mass="34455">MHPSALLVWIWRRVMARVTVRQERRFARHPVDGVQRVLDVAYVDDGDPEHRLDVLRPAGRVEPAPVYVYFHGGGWTSGDKSSTDRYCASQAAAGFVVVNANYRLASGRDEYHMRCMVDDANRVLGWVRDEIARFGGDPERIVVGGDSAGGQIAALAVAAASRPDLAAHFALDPALPAGAVRGVVQHCSFSDVGPAAKPWSPALGFVRLLLPRGGRGLKGAAFAEAARYLSPVEWIAAGFPATFVSTSARDFLRASSAALVERLRRHDVPVDSVVLGRRHRRAGHTWQQDASLPESQLVYRRLQGFLRRVTAPPVAV</sequence>
<reference evidence="3 4" key="1">
    <citation type="submission" date="2019-03" db="EMBL/GenBank/DDBJ databases">
        <title>Genomic Encyclopedia of Archaeal and Bacterial Type Strains, Phase II (KMG-II): from individual species to whole genera.</title>
        <authorList>
            <person name="Goeker M."/>
        </authorList>
    </citation>
    <scope>NUCLEOTIDE SEQUENCE [LARGE SCALE GENOMIC DNA]</scope>
    <source>
        <strain evidence="3 4">DSM 24782</strain>
    </source>
</reference>
<dbReference type="InterPro" id="IPR019826">
    <property type="entry name" value="Carboxylesterase_B_AS"/>
</dbReference>
<evidence type="ECO:0000313" key="4">
    <source>
        <dbReference type="Proteomes" id="UP000295344"/>
    </source>
</evidence>
<dbReference type="AlphaFoldDB" id="A0A4R7FKJ6"/>
<evidence type="ECO:0000256" key="1">
    <source>
        <dbReference type="ARBA" id="ARBA00022801"/>
    </source>
</evidence>
<protein>
    <submittedName>
        <fullName evidence="3">Acetyl esterase/lipase</fullName>
    </submittedName>
</protein>
<dbReference type="Proteomes" id="UP000295344">
    <property type="component" value="Unassembled WGS sequence"/>
</dbReference>
<dbReference type="Pfam" id="PF07859">
    <property type="entry name" value="Abhydrolase_3"/>
    <property type="match status" value="1"/>
</dbReference>
<dbReference type="InterPro" id="IPR050300">
    <property type="entry name" value="GDXG_lipolytic_enzyme"/>
</dbReference>
<dbReference type="SUPFAM" id="SSF53474">
    <property type="entry name" value="alpha/beta-Hydrolases"/>
    <property type="match status" value="1"/>
</dbReference>
<feature type="domain" description="Alpha/beta hydrolase fold-3" evidence="2">
    <location>
        <begin position="68"/>
        <end position="274"/>
    </location>
</feature>
<dbReference type="InterPro" id="IPR013094">
    <property type="entry name" value="AB_hydrolase_3"/>
</dbReference>
<gene>
    <name evidence="3" type="ORF">CLV52_1807</name>
</gene>
<dbReference type="RefSeq" id="WP_246018048.1">
    <property type="nucleotide sequence ID" value="NZ_BAAARP010000002.1"/>
</dbReference>
<keyword evidence="4" id="KW-1185">Reference proteome</keyword>
<dbReference type="EMBL" id="SOAM01000002">
    <property type="protein sequence ID" value="TDS76868.1"/>
    <property type="molecule type" value="Genomic_DNA"/>
</dbReference>
<evidence type="ECO:0000259" key="2">
    <source>
        <dbReference type="Pfam" id="PF07859"/>
    </source>
</evidence>
<dbReference type="PANTHER" id="PTHR48081">
    <property type="entry name" value="AB HYDROLASE SUPERFAMILY PROTEIN C4A8.06C"/>
    <property type="match status" value="1"/>
</dbReference>
<dbReference type="Gene3D" id="3.40.50.1820">
    <property type="entry name" value="alpha/beta hydrolase"/>
    <property type="match status" value="1"/>
</dbReference>
<evidence type="ECO:0000313" key="3">
    <source>
        <dbReference type="EMBL" id="TDS76868.1"/>
    </source>
</evidence>
<accession>A0A4R7FKJ6</accession>
<dbReference type="InterPro" id="IPR029058">
    <property type="entry name" value="AB_hydrolase_fold"/>
</dbReference>
<name>A0A4R7FKJ6_9MICO</name>
<comment type="caution">
    <text evidence="3">The sequence shown here is derived from an EMBL/GenBank/DDBJ whole genome shotgun (WGS) entry which is preliminary data.</text>
</comment>
<organism evidence="3 4">
    <name type="scientific">Amnibacterium kyonggiense</name>
    <dbReference type="NCBI Taxonomy" id="595671"/>
    <lineage>
        <taxon>Bacteria</taxon>
        <taxon>Bacillati</taxon>
        <taxon>Actinomycetota</taxon>
        <taxon>Actinomycetes</taxon>
        <taxon>Micrococcales</taxon>
        <taxon>Microbacteriaceae</taxon>
        <taxon>Amnibacterium</taxon>
    </lineage>
</organism>
<dbReference type="GO" id="GO:0016787">
    <property type="term" value="F:hydrolase activity"/>
    <property type="evidence" value="ECO:0007669"/>
    <property type="project" value="UniProtKB-KW"/>
</dbReference>
<proteinExistence type="predicted"/>